<comment type="caution">
    <text evidence="3">The sequence shown here is derived from an EMBL/GenBank/DDBJ whole genome shotgun (WGS) entry which is preliminary data.</text>
</comment>
<dbReference type="CDD" id="cd11316">
    <property type="entry name" value="AmyAc_bac2_AmyA"/>
    <property type="match status" value="1"/>
</dbReference>
<dbReference type="InterPro" id="IPR006047">
    <property type="entry name" value="GH13_cat_dom"/>
</dbReference>
<dbReference type="Pfam" id="PF00128">
    <property type="entry name" value="Alpha-amylase"/>
    <property type="match status" value="1"/>
</dbReference>
<dbReference type="Gene3D" id="3.20.20.80">
    <property type="entry name" value="Glycosidases"/>
    <property type="match status" value="1"/>
</dbReference>
<dbReference type="InterPro" id="IPR017853">
    <property type="entry name" value="GH"/>
</dbReference>
<evidence type="ECO:0000313" key="4">
    <source>
        <dbReference type="Proteomes" id="UP001623661"/>
    </source>
</evidence>
<dbReference type="SUPFAM" id="SSF51011">
    <property type="entry name" value="Glycosyl hydrolase domain"/>
    <property type="match status" value="1"/>
</dbReference>
<dbReference type="GO" id="GO:0016787">
    <property type="term" value="F:hydrolase activity"/>
    <property type="evidence" value="ECO:0007669"/>
    <property type="project" value="UniProtKB-KW"/>
</dbReference>
<dbReference type="PANTHER" id="PTHR10357">
    <property type="entry name" value="ALPHA-AMYLASE FAMILY MEMBER"/>
    <property type="match status" value="1"/>
</dbReference>
<dbReference type="PANTHER" id="PTHR10357:SF179">
    <property type="entry name" value="NEUTRAL AND BASIC AMINO ACID TRANSPORT PROTEIN RBAT"/>
    <property type="match status" value="1"/>
</dbReference>
<dbReference type="SUPFAM" id="SSF51445">
    <property type="entry name" value="(Trans)glycosidases"/>
    <property type="match status" value="1"/>
</dbReference>
<protein>
    <submittedName>
        <fullName evidence="3">Alpha-amylase family glycosyl hydrolase</fullName>
    </submittedName>
</protein>
<keyword evidence="3" id="KW-0378">Hydrolase</keyword>
<evidence type="ECO:0000313" key="3">
    <source>
        <dbReference type="EMBL" id="MFL0266593.1"/>
    </source>
</evidence>
<reference evidence="3 4" key="1">
    <citation type="submission" date="2024-11" db="EMBL/GenBank/DDBJ databases">
        <authorList>
            <person name="Heng Y.C."/>
            <person name="Lim A.C.H."/>
            <person name="Lee J.K.Y."/>
            <person name="Kittelmann S."/>
        </authorList>
    </citation>
    <scope>NUCLEOTIDE SEQUENCE [LARGE SCALE GENOMIC DNA]</scope>
    <source>
        <strain evidence="3 4">WILCCON 0202</strain>
    </source>
</reference>
<dbReference type="RefSeq" id="WP_406763224.1">
    <property type="nucleotide sequence ID" value="NZ_JBJHZY010000001.1"/>
</dbReference>
<dbReference type="SMART" id="SM00642">
    <property type="entry name" value="Aamy"/>
    <property type="match status" value="1"/>
</dbReference>
<dbReference type="PROSITE" id="PS51257">
    <property type="entry name" value="PROKAR_LIPOPROTEIN"/>
    <property type="match status" value="1"/>
</dbReference>
<dbReference type="EMBL" id="JBJHZY010000001">
    <property type="protein sequence ID" value="MFL0266593.1"/>
    <property type="molecule type" value="Genomic_DNA"/>
</dbReference>
<name>A0ABW8TM23_9CLOT</name>
<evidence type="ECO:0000256" key="1">
    <source>
        <dbReference type="ARBA" id="ARBA00008061"/>
    </source>
</evidence>
<accession>A0ABW8TM23</accession>
<organism evidence="3 4">
    <name type="scientific">Candidatus Clostridium radicumherbarum</name>
    <dbReference type="NCBI Taxonomy" id="3381662"/>
    <lineage>
        <taxon>Bacteria</taxon>
        <taxon>Bacillati</taxon>
        <taxon>Bacillota</taxon>
        <taxon>Clostridia</taxon>
        <taxon>Eubacteriales</taxon>
        <taxon>Clostridiaceae</taxon>
        <taxon>Clostridium</taxon>
    </lineage>
</organism>
<keyword evidence="4" id="KW-1185">Reference proteome</keyword>
<gene>
    <name evidence="3" type="ORF">ACJDUH_00670</name>
</gene>
<comment type="similarity">
    <text evidence="1">Belongs to the glycosyl hydrolase 13 family.</text>
</comment>
<dbReference type="Gene3D" id="3.90.400.10">
    <property type="entry name" value="Oligo-1,6-glucosidase, Domain 2"/>
    <property type="match status" value="1"/>
</dbReference>
<evidence type="ECO:0000259" key="2">
    <source>
        <dbReference type="SMART" id="SM00642"/>
    </source>
</evidence>
<feature type="domain" description="Glycosyl hydrolase family 13 catalytic" evidence="2">
    <location>
        <begin position="46"/>
        <end position="426"/>
    </location>
</feature>
<dbReference type="InterPro" id="IPR045857">
    <property type="entry name" value="O16G_dom_2"/>
</dbReference>
<proteinExistence type="inferred from homology"/>
<sequence length="512" mass="58881">MMKKRSMALVLILILFSTLFFGCKKQTIAQSTELQKQNYNGRVFYEIFVRSFNDSNGDGIGDIKGVTQKLDYLSKDLGVTGIWLMPINDSPSYHGYDVSNYYSINKDYGTLEDFKELIKEAHKRNIKVIMDLVINHTSIDNAWFKEAANDKNSKYRNYYIWADKNTDVTEGSPISPQPWTPMGEDYYYALFWSGMPDLNYDNKDVREEMKKVAKYYLDLGIDGFRLDAAMHIYEDNNKNVQWWKEFNDYVKSQNKDAVLVGEVWDKTAVISQYMQSLDSAFNFPEADAVMNMVNSGDVGNTAFVLTNAYEQYALKAKNYIDSPFLTNHDQNRIMSVLNDEDKAKKAAAVLLTLPGTPYIYYGEETGMTGAKPDEKIREPFIWDNKNTKLNASWEASTNDINKVAVNVQSQDKNSLLNFYKQMISLRNNSEELKYGSFEALDTVNTNIYAIKRTKDNNSTYVYINLNDEPAKEKIDISKAKILYSNKRKESKLSFKGNLDIEGNEILILEKIK</sequence>
<dbReference type="Proteomes" id="UP001623661">
    <property type="component" value="Unassembled WGS sequence"/>
</dbReference>